<sequence>MAVWRLQVNTGGTNVADYCLKNHVAAMGWSLRELTQTERSGIHTFLDYCNLARTQYKSFDSVCRMVEDVKEGDLLWMRSRNEGKYYIARVKANSTWVFREDAVQMDAANQLTNIDWYPATDKADEESVPGAVATSFIMGSTIQRIKKNGVEEYSQMLYNRVHDSALDLFNYPDPALSLCEKHFYSLLQPEDVEDLLALWLYDTKGYVCIPSTNKIATPKYECVLVDPNDLNRKHIYIQVKKGDVDLNTDDYSSLNGEVYLLTTEGNVQNAQKYSNVKVADPTVIYEFAINPDKSHIIPENVLYWVKFLTEIENNRLKFSACKGIMFDTNISYSDSNESEMLLGNKIAAYGDAKRYIDSFRKDDYALFYSKGRGIIAVGKIITDAPTEVADEKYHSVKMIVPEKFNGDVKALPALSPNEIKTILKRNFYWASTIKTPFLTGAQVEMLIRELKKKHV</sequence>
<gene>
    <name evidence="1" type="ORF">PXC00_13865</name>
</gene>
<evidence type="ECO:0008006" key="3">
    <source>
        <dbReference type="Google" id="ProtNLM"/>
    </source>
</evidence>
<evidence type="ECO:0000313" key="2">
    <source>
        <dbReference type="Proteomes" id="UP001300604"/>
    </source>
</evidence>
<dbReference type="RefSeq" id="WP_275846634.1">
    <property type="nucleotide sequence ID" value="NZ_CP135996.1"/>
</dbReference>
<name>A0AA97H145_9FIRM</name>
<reference evidence="1" key="2">
    <citation type="submission" date="2024-06" db="EMBL/GenBank/DDBJ databases">
        <title>Caproicibacterium argilliputei sp. nov, a novel caproic acid producing anaerobic bacterium isolated from pit mud.</title>
        <authorList>
            <person name="Xia S."/>
        </authorList>
    </citation>
    <scope>NUCLEOTIDE SEQUENCE</scope>
    <source>
        <strain evidence="1">ZCY20-5</strain>
    </source>
</reference>
<organism evidence="1 2">
    <name type="scientific">Caproicibacterium argilliputei</name>
    <dbReference type="NCBI Taxonomy" id="3030016"/>
    <lineage>
        <taxon>Bacteria</taxon>
        <taxon>Bacillati</taxon>
        <taxon>Bacillota</taxon>
        <taxon>Clostridia</taxon>
        <taxon>Eubacteriales</taxon>
        <taxon>Oscillospiraceae</taxon>
        <taxon>Caproicibacterium</taxon>
    </lineage>
</organism>
<protein>
    <recommendedName>
        <fullName evidence="3">EVE domain-containing protein</fullName>
    </recommendedName>
</protein>
<proteinExistence type="predicted"/>
<evidence type="ECO:0000313" key="1">
    <source>
        <dbReference type="EMBL" id="WOC32251.1"/>
    </source>
</evidence>
<dbReference type="Proteomes" id="UP001300604">
    <property type="component" value="Chromosome"/>
</dbReference>
<dbReference type="KEGG" id="carl:PXC00_13865"/>
<dbReference type="AlphaFoldDB" id="A0AA97H145"/>
<reference evidence="1" key="1">
    <citation type="submission" date="2023-09" db="EMBL/GenBank/DDBJ databases">
        <authorList>
            <person name="Zeng C."/>
        </authorList>
    </citation>
    <scope>NUCLEOTIDE SEQUENCE</scope>
    <source>
        <strain evidence="1">ZCY20-5</strain>
    </source>
</reference>
<dbReference type="EMBL" id="CP135996">
    <property type="protein sequence ID" value="WOC32251.1"/>
    <property type="molecule type" value="Genomic_DNA"/>
</dbReference>
<accession>A0AA97H145</accession>
<keyword evidence="2" id="KW-1185">Reference proteome</keyword>